<dbReference type="OrthoDB" id="1436588at2"/>
<protein>
    <submittedName>
        <fullName evidence="1">Uncharacterized protein</fullName>
    </submittedName>
</protein>
<name>A0A5C6ZDS1_9FLAO</name>
<comment type="caution">
    <text evidence="1">The sequence shown here is derived from an EMBL/GenBank/DDBJ whole genome shotgun (WGS) entry which is preliminary data.</text>
</comment>
<dbReference type="AlphaFoldDB" id="A0A5C6ZDS1"/>
<evidence type="ECO:0000313" key="1">
    <source>
        <dbReference type="EMBL" id="TXD87322.1"/>
    </source>
</evidence>
<sequence length="142" mass="16710">MILDSTHPNKEHKQIVTGLVGKPFTFFETFKRKGVGSKRMIVAEVSPNMQKYINRIDDLSYANIEMRTGGILMYINKGLKNYTWVIPYYQLVLYKTNGASIHAQGKFVHFRNSKTFKENKPFFDKLLDEKVKYDEQFNFRDL</sequence>
<evidence type="ECO:0000313" key="2">
    <source>
        <dbReference type="Proteomes" id="UP000321578"/>
    </source>
</evidence>
<dbReference type="Proteomes" id="UP000321578">
    <property type="component" value="Unassembled WGS sequence"/>
</dbReference>
<proteinExistence type="predicted"/>
<accession>A0A5C6ZDS1</accession>
<reference evidence="1 2" key="1">
    <citation type="submission" date="2019-08" db="EMBL/GenBank/DDBJ databases">
        <title>Genomes of Subsaximicrobium wynnwilliamsii strains.</title>
        <authorList>
            <person name="Bowman J.P."/>
        </authorList>
    </citation>
    <scope>NUCLEOTIDE SEQUENCE [LARGE SCALE GENOMIC DNA]</scope>
    <source>
        <strain evidence="1 2">2-80-2</strain>
    </source>
</reference>
<gene>
    <name evidence="1" type="ORF">ESY86_17325</name>
</gene>
<dbReference type="EMBL" id="VORO01000026">
    <property type="protein sequence ID" value="TXD87322.1"/>
    <property type="molecule type" value="Genomic_DNA"/>
</dbReference>
<keyword evidence="2" id="KW-1185">Reference proteome</keyword>
<organism evidence="1 2">
    <name type="scientific">Subsaximicrobium wynnwilliamsii</name>
    <dbReference type="NCBI Taxonomy" id="291179"/>
    <lineage>
        <taxon>Bacteria</taxon>
        <taxon>Pseudomonadati</taxon>
        <taxon>Bacteroidota</taxon>
        <taxon>Flavobacteriia</taxon>
        <taxon>Flavobacteriales</taxon>
        <taxon>Flavobacteriaceae</taxon>
        <taxon>Subsaximicrobium</taxon>
    </lineage>
</organism>
<dbReference type="RefSeq" id="WP_147087989.1">
    <property type="nucleotide sequence ID" value="NZ_VORM01000029.1"/>
</dbReference>